<sequence>PSHDWWDGKRSPGNNILIRIIRELSVWIQEEYGIKTQVMPYAVERGGIYLKDTAVLAGLGCIGRNNLLITPELGPRVRLRAMLLAEDLPATGPIPFDPCDGCEEFCRKECPQNAFAERILSSADVGMAMLPGRDGFFSRANCMFQMNKDVDDSEVELDDNVHIIPDNEEDFNMDARFKYIKYCRKCELSCPIGK</sequence>
<evidence type="ECO:0000313" key="2">
    <source>
        <dbReference type="EMBL" id="GAI92734.1"/>
    </source>
</evidence>
<dbReference type="EMBL" id="BARW01016579">
    <property type="protein sequence ID" value="GAI92734.1"/>
    <property type="molecule type" value="Genomic_DNA"/>
</dbReference>
<organism evidence="2">
    <name type="scientific">marine sediment metagenome</name>
    <dbReference type="NCBI Taxonomy" id="412755"/>
    <lineage>
        <taxon>unclassified sequences</taxon>
        <taxon>metagenomes</taxon>
        <taxon>ecological metagenomes</taxon>
    </lineage>
</organism>
<dbReference type="InterPro" id="IPR017896">
    <property type="entry name" value="4Fe4S_Fe-S-bd"/>
</dbReference>
<dbReference type="PROSITE" id="PS51379">
    <property type="entry name" value="4FE4S_FER_2"/>
    <property type="match status" value="1"/>
</dbReference>
<dbReference type="PANTHER" id="PTHR42827">
    <property type="entry name" value="IRON-SULFUR CLUSTER-BINDING PROTEIN-RELATED"/>
    <property type="match status" value="1"/>
</dbReference>
<feature type="domain" description="4Fe-4S ferredoxin-type" evidence="1">
    <location>
        <begin position="92"/>
        <end position="120"/>
    </location>
</feature>
<reference evidence="2" key="1">
    <citation type="journal article" date="2014" name="Front. Microbiol.">
        <title>High frequency of phylogenetically diverse reductive dehalogenase-homologous genes in deep subseafloor sedimentary metagenomes.</title>
        <authorList>
            <person name="Kawai M."/>
            <person name="Futagami T."/>
            <person name="Toyoda A."/>
            <person name="Takaki Y."/>
            <person name="Nishi S."/>
            <person name="Hori S."/>
            <person name="Arai W."/>
            <person name="Tsubouchi T."/>
            <person name="Morono Y."/>
            <person name="Uchiyama I."/>
            <person name="Ito T."/>
            <person name="Fujiyama A."/>
            <person name="Inagaki F."/>
            <person name="Takami H."/>
        </authorList>
    </citation>
    <scope>NUCLEOTIDE SEQUENCE</scope>
    <source>
        <strain evidence="2">Expedition CK06-06</strain>
    </source>
</reference>
<proteinExistence type="predicted"/>
<evidence type="ECO:0000259" key="1">
    <source>
        <dbReference type="PROSITE" id="PS51379"/>
    </source>
</evidence>
<dbReference type="PANTHER" id="PTHR42827:SF1">
    <property type="entry name" value="IRON-SULFUR CLUSTER-BINDING PROTEIN"/>
    <property type="match status" value="1"/>
</dbReference>
<dbReference type="AlphaFoldDB" id="X1UK49"/>
<protein>
    <recommendedName>
        <fullName evidence="1">4Fe-4S ferredoxin-type domain-containing protein</fullName>
    </recommendedName>
</protein>
<comment type="caution">
    <text evidence="2">The sequence shown here is derived from an EMBL/GenBank/DDBJ whole genome shotgun (WGS) entry which is preliminary data.</text>
</comment>
<gene>
    <name evidence="2" type="ORF">S12H4_28845</name>
</gene>
<name>X1UK49_9ZZZZ</name>
<accession>X1UK49</accession>
<feature type="non-terminal residue" evidence="2">
    <location>
        <position position="1"/>
    </location>
</feature>